<dbReference type="InterPro" id="IPR001375">
    <property type="entry name" value="Peptidase_S9_cat"/>
</dbReference>
<dbReference type="Gene3D" id="3.40.50.1820">
    <property type="entry name" value="alpha/beta hydrolase"/>
    <property type="match status" value="1"/>
</dbReference>
<accession>A0A290Q4M4</accession>
<evidence type="ECO:0000256" key="1">
    <source>
        <dbReference type="ARBA" id="ARBA00022801"/>
    </source>
</evidence>
<dbReference type="GO" id="GO:0006508">
    <property type="term" value="P:proteolysis"/>
    <property type="evidence" value="ECO:0007669"/>
    <property type="project" value="InterPro"/>
</dbReference>
<dbReference type="Proteomes" id="UP000217265">
    <property type="component" value="Chromosome"/>
</dbReference>
<dbReference type="OrthoDB" id="184268at2"/>
<dbReference type="InterPro" id="IPR029058">
    <property type="entry name" value="AB_hydrolase_fold"/>
</dbReference>
<dbReference type="KEGG" id="vbh:CMV30_04955"/>
<proteinExistence type="predicted"/>
<dbReference type="SUPFAM" id="SSF69322">
    <property type="entry name" value="Tricorn protease domain 2"/>
    <property type="match status" value="1"/>
</dbReference>
<feature type="signal peptide" evidence="2">
    <location>
        <begin position="1"/>
        <end position="20"/>
    </location>
</feature>
<reference evidence="4 5" key="1">
    <citation type="submission" date="2017-09" db="EMBL/GenBank/DDBJ databases">
        <title>Complete genome sequence of Verrucomicrobial strain HZ-65, isolated from freshwater.</title>
        <authorList>
            <person name="Choi A."/>
        </authorList>
    </citation>
    <scope>NUCLEOTIDE SEQUENCE [LARGE SCALE GENOMIC DNA]</scope>
    <source>
        <strain evidence="4 5">HZ-65</strain>
    </source>
</reference>
<dbReference type="PANTHER" id="PTHR42776">
    <property type="entry name" value="SERINE PEPTIDASE S9 FAMILY MEMBER"/>
    <property type="match status" value="1"/>
</dbReference>
<dbReference type="PANTHER" id="PTHR42776:SF27">
    <property type="entry name" value="DIPEPTIDYL PEPTIDASE FAMILY MEMBER 6"/>
    <property type="match status" value="1"/>
</dbReference>
<keyword evidence="2" id="KW-0732">Signal</keyword>
<dbReference type="SUPFAM" id="SSF53474">
    <property type="entry name" value="alpha/beta-Hydrolases"/>
    <property type="match status" value="1"/>
</dbReference>
<name>A0A290Q4M4_9BACT</name>
<evidence type="ECO:0000313" key="4">
    <source>
        <dbReference type="EMBL" id="ATC63353.1"/>
    </source>
</evidence>
<protein>
    <recommendedName>
        <fullName evidence="3">Peptidase S9 prolyl oligopeptidase catalytic domain-containing protein</fullName>
    </recommendedName>
</protein>
<dbReference type="EMBL" id="CP023344">
    <property type="protein sequence ID" value="ATC63353.1"/>
    <property type="molecule type" value="Genomic_DNA"/>
</dbReference>
<sequence>MSRLSLLALLLCLATSSVLAQTPAPAAPPAAPIAVGTAAPERFFKLFLPYRTDSAAISPDGKLLAYSIRENDDLFILIIEIDNPAKVRAKVKVGDAATSTPKLQSDVREITPPRVRWIGWATDTRLIVETNTNLATLSDGEWTNTSGAIFAVNADGTNGKTLVTPKDVLKTELKPYMPSDNVGNVGTGPMDLKIDSPGADPSKPADGVSITGFEEAGANEDLLLNRVNNLPTDVRTPRTPTVFDYLPGKPDWLTIRTTDPRNYALFTVNINDANLKFGPLERIDAELSPLINRQGLQQIAVPNTLRTSFPHRYLVQKSGAITLGRWNELNKIAKIPGVDFSVSPQNYLGERSFPIGIDENPDILYYASNVGRDTYGIYAMNLKTGERTGKPIESPKLDLANPAPDGFLAENPLVFDRHTRQLAGIRFQGTTRSAIWLRPEIQQVQMELEKVFPGQSIDILDWDRTTNRLLALVQGPTNSGGYYIFERATNKAMEFVRCAPWTEDDERPLSLFVNIPSPHGGTLSATLAIPRQVRQKPIPIVVLCPNEPWQRTTGLFHNEMNAIANMGFAVLQVNPRGTWGFGAKHRLAAQSAFDEIQIADIITVIDELAKGMPLNPKRVAIFGHDRGGYLAMRAAQLRPDRFRCAIGIEPTVNLAGWLAESRWTSGASGPALTRSFFGEKLLKQNPLMDGAKTITRPVFVLAYRGLDGGPTTQYYLNARTFASAVDRADVPGKFFDLSTDYMQGLAGARSEVMRNIEDFLNENIYAYNVKMGETQVIENGQATTPPPAPPKK</sequence>
<keyword evidence="1" id="KW-0378">Hydrolase</keyword>
<evidence type="ECO:0000259" key="3">
    <source>
        <dbReference type="Pfam" id="PF00326"/>
    </source>
</evidence>
<dbReference type="Pfam" id="PF00326">
    <property type="entry name" value="Peptidase_S9"/>
    <property type="match status" value="1"/>
</dbReference>
<organism evidence="4 5">
    <name type="scientific">Nibricoccus aquaticus</name>
    <dbReference type="NCBI Taxonomy" id="2576891"/>
    <lineage>
        <taxon>Bacteria</taxon>
        <taxon>Pseudomonadati</taxon>
        <taxon>Verrucomicrobiota</taxon>
        <taxon>Opitutia</taxon>
        <taxon>Opitutales</taxon>
        <taxon>Opitutaceae</taxon>
        <taxon>Nibricoccus</taxon>
    </lineage>
</organism>
<dbReference type="AlphaFoldDB" id="A0A290Q4M4"/>
<keyword evidence="5" id="KW-1185">Reference proteome</keyword>
<dbReference type="RefSeq" id="WP_096054985.1">
    <property type="nucleotide sequence ID" value="NZ_CP023344.1"/>
</dbReference>
<gene>
    <name evidence="4" type="ORF">CMV30_04955</name>
</gene>
<evidence type="ECO:0000313" key="5">
    <source>
        <dbReference type="Proteomes" id="UP000217265"/>
    </source>
</evidence>
<dbReference type="GO" id="GO:0004252">
    <property type="term" value="F:serine-type endopeptidase activity"/>
    <property type="evidence" value="ECO:0007669"/>
    <property type="project" value="TreeGrafter"/>
</dbReference>
<feature type="chain" id="PRO_5012493681" description="Peptidase S9 prolyl oligopeptidase catalytic domain-containing protein" evidence="2">
    <location>
        <begin position="21"/>
        <end position="792"/>
    </location>
</feature>
<feature type="domain" description="Peptidase S9 prolyl oligopeptidase catalytic" evidence="3">
    <location>
        <begin position="556"/>
        <end position="660"/>
    </location>
</feature>
<evidence type="ECO:0000256" key="2">
    <source>
        <dbReference type="SAM" id="SignalP"/>
    </source>
</evidence>